<proteinExistence type="predicted"/>
<feature type="transmembrane region" description="Helical" evidence="2">
    <location>
        <begin position="99"/>
        <end position="121"/>
    </location>
</feature>
<keyword evidence="4" id="KW-1185">Reference proteome</keyword>
<keyword evidence="2" id="KW-0812">Transmembrane</keyword>
<feature type="transmembrane region" description="Helical" evidence="2">
    <location>
        <begin position="65"/>
        <end position="93"/>
    </location>
</feature>
<evidence type="ECO:0000256" key="2">
    <source>
        <dbReference type="SAM" id="Phobius"/>
    </source>
</evidence>
<evidence type="ECO:0000256" key="1">
    <source>
        <dbReference type="SAM" id="MobiDB-lite"/>
    </source>
</evidence>
<keyword evidence="2" id="KW-1133">Transmembrane helix</keyword>
<dbReference type="EMBL" id="BAAAFO010000002">
    <property type="protein sequence ID" value="GAA0248175.1"/>
    <property type="molecule type" value="Genomic_DNA"/>
</dbReference>
<evidence type="ECO:0008006" key="5">
    <source>
        <dbReference type="Google" id="ProtNLM"/>
    </source>
</evidence>
<feature type="compositionally biased region" description="Basic and acidic residues" evidence="1">
    <location>
        <begin position="1"/>
        <end position="14"/>
    </location>
</feature>
<feature type="compositionally biased region" description="Low complexity" evidence="1">
    <location>
        <begin position="153"/>
        <end position="179"/>
    </location>
</feature>
<name>A0ABN0UER7_9GAMM</name>
<feature type="region of interest" description="Disordered" evidence="1">
    <location>
        <begin position="1"/>
        <end position="24"/>
    </location>
</feature>
<organism evidence="3 4">
    <name type="scientific">Rhodanobacter caeni</name>
    <dbReference type="NCBI Taxonomy" id="657654"/>
    <lineage>
        <taxon>Bacteria</taxon>
        <taxon>Pseudomonadati</taxon>
        <taxon>Pseudomonadota</taxon>
        <taxon>Gammaproteobacteria</taxon>
        <taxon>Lysobacterales</taxon>
        <taxon>Rhodanobacteraceae</taxon>
        <taxon>Rhodanobacter</taxon>
    </lineage>
</organism>
<accession>A0ABN0UER7</accession>
<evidence type="ECO:0000313" key="4">
    <source>
        <dbReference type="Proteomes" id="UP001500657"/>
    </source>
</evidence>
<comment type="caution">
    <text evidence="3">The sequence shown here is derived from an EMBL/GenBank/DDBJ whole genome shotgun (WGS) entry which is preliminary data.</text>
</comment>
<feature type="region of interest" description="Disordered" evidence="1">
    <location>
        <begin position="153"/>
        <end position="188"/>
    </location>
</feature>
<dbReference type="RefSeq" id="WP_343881229.1">
    <property type="nucleotide sequence ID" value="NZ_BAAAFO010000002.1"/>
</dbReference>
<gene>
    <name evidence="3" type="ORF">GCM10009126_12090</name>
</gene>
<keyword evidence="2" id="KW-0472">Membrane</keyword>
<dbReference type="Proteomes" id="UP001500657">
    <property type="component" value="Unassembled WGS sequence"/>
</dbReference>
<feature type="compositionally biased region" description="Low complexity" evidence="1">
    <location>
        <begin position="15"/>
        <end position="24"/>
    </location>
</feature>
<protein>
    <recommendedName>
        <fullName evidence="5">ABC transporter ATP-binding protein</fullName>
    </recommendedName>
</protein>
<reference evidence="3 4" key="1">
    <citation type="journal article" date="2019" name="Int. J. Syst. Evol. Microbiol.">
        <title>The Global Catalogue of Microorganisms (GCM) 10K type strain sequencing project: providing services to taxonomists for standard genome sequencing and annotation.</title>
        <authorList>
            <consortium name="The Broad Institute Genomics Platform"/>
            <consortium name="The Broad Institute Genome Sequencing Center for Infectious Disease"/>
            <person name="Wu L."/>
            <person name="Ma J."/>
        </authorList>
    </citation>
    <scope>NUCLEOTIDE SEQUENCE [LARGE SCALE GENOMIC DNA]</scope>
    <source>
        <strain evidence="3 4">JCM 16242</strain>
    </source>
</reference>
<evidence type="ECO:0000313" key="3">
    <source>
        <dbReference type="EMBL" id="GAA0248175.1"/>
    </source>
</evidence>
<sequence length="188" mass="19675">MQEPGNERAADGPRESATAPASSAPLPSGWLVDITRLGRALGQLFGAQWTLLTAELGLARRAVSWLFIAGLVATVAGVALALTLMALLGLALAKWFGSWLWALATLCVLQLLLLVAAVWLFRRCMHWMTLPATRGECGAIIRDTVHRARQENAAHAAAGAEAGAPLAAARDAAAQAPQPASSPPNRGN</sequence>